<dbReference type="Gene3D" id="3.30.70.1290">
    <property type="entry name" value="Transposase IS200-like"/>
    <property type="match status" value="1"/>
</dbReference>
<gene>
    <name evidence="2" type="ORF">MBHS_05003</name>
</gene>
<dbReference type="GO" id="GO:0003677">
    <property type="term" value="F:DNA binding"/>
    <property type="evidence" value="ECO:0007669"/>
    <property type="project" value="InterPro"/>
</dbReference>
<dbReference type="Proteomes" id="UP000236724">
    <property type="component" value="Unassembled WGS sequence"/>
</dbReference>
<organism evidence="2 3">
    <name type="scientific">Candidatus Venteria ishoeyi</name>
    <dbReference type="NCBI Taxonomy" id="1899563"/>
    <lineage>
        <taxon>Bacteria</taxon>
        <taxon>Pseudomonadati</taxon>
        <taxon>Pseudomonadota</taxon>
        <taxon>Gammaproteobacteria</taxon>
        <taxon>Thiotrichales</taxon>
        <taxon>Thiotrichaceae</taxon>
        <taxon>Venteria</taxon>
    </lineage>
</organism>
<dbReference type="RefSeq" id="WP_103922597.1">
    <property type="nucleotide sequence ID" value="NZ_FMSV02000558.1"/>
</dbReference>
<proteinExistence type="predicted"/>
<dbReference type="PANTHER" id="PTHR34322:SF2">
    <property type="entry name" value="TRANSPOSASE IS200-LIKE DOMAIN-CONTAINING PROTEIN"/>
    <property type="match status" value="1"/>
</dbReference>
<name>A0A1H6FIA5_9GAMM</name>
<keyword evidence="3" id="KW-1185">Reference proteome</keyword>
<dbReference type="GO" id="GO:0006313">
    <property type="term" value="P:DNA transposition"/>
    <property type="evidence" value="ECO:0007669"/>
    <property type="project" value="InterPro"/>
</dbReference>
<dbReference type="InterPro" id="IPR002686">
    <property type="entry name" value="Transposase_17"/>
</dbReference>
<evidence type="ECO:0000313" key="2">
    <source>
        <dbReference type="EMBL" id="SEH09109.1"/>
    </source>
</evidence>
<sequence length="204" mass="24210">MSKTIPLVAGQFYHIYNRGNNGEDLFCEPCNYAHFFELYIRHVYPLVETFAYCLMRNHFHLLVRPRTDLTGFQNLSGLGASSGLDEPNYSQHFSNLFNAYTKALNKAYQRSGNLFERPFKRILVDSDRYLIHLLCYIHRNPQKHSFCDDFRDYPYSSYRAIVQDKNTRVMRAEVLSWFGSFKAFEEYHAQFDEQQIQHLIEDDC</sequence>
<reference evidence="2 3" key="1">
    <citation type="submission" date="2016-10" db="EMBL/GenBank/DDBJ databases">
        <authorList>
            <person name="de Groot N.N."/>
        </authorList>
    </citation>
    <scope>NUCLEOTIDE SEQUENCE [LARGE SCALE GENOMIC DNA]</scope>
    <source>
        <strain evidence="2">MBHS1</strain>
    </source>
</reference>
<dbReference type="SMART" id="SM01321">
    <property type="entry name" value="Y1_Tnp"/>
    <property type="match status" value="1"/>
</dbReference>
<accession>A0A1H6FIA5</accession>
<dbReference type="PANTHER" id="PTHR34322">
    <property type="entry name" value="TRANSPOSASE, Y1_TNP DOMAIN-CONTAINING"/>
    <property type="match status" value="1"/>
</dbReference>
<evidence type="ECO:0000259" key="1">
    <source>
        <dbReference type="SMART" id="SM01321"/>
    </source>
</evidence>
<dbReference type="SUPFAM" id="SSF143422">
    <property type="entry name" value="Transposase IS200-like"/>
    <property type="match status" value="1"/>
</dbReference>
<dbReference type="AlphaFoldDB" id="A0A1H6FIA5"/>
<dbReference type="EMBL" id="FMSV02000558">
    <property type="protein sequence ID" value="SEH09109.1"/>
    <property type="molecule type" value="Genomic_DNA"/>
</dbReference>
<protein>
    <recommendedName>
        <fullName evidence="1">Transposase IS200-like domain-containing protein</fullName>
    </recommendedName>
</protein>
<feature type="domain" description="Transposase IS200-like" evidence="1">
    <location>
        <begin position="8"/>
        <end position="140"/>
    </location>
</feature>
<dbReference type="OrthoDB" id="9814067at2"/>
<dbReference type="InterPro" id="IPR036515">
    <property type="entry name" value="Transposase_17_sf"/>
</dbReference>
<evidence type="ECO:0000313" key="3">
    <source>
        <dbReference type="Proteomes" id="UP000236724"/>
    </source>
</evidence>
<dbReference type="GO" id="GO:0004803">
    <property type="term" value="F:transposase activity"/>
    <property type="evidence" value="ECO:0007669"/>
    <property type="project" value="InterPro"/>
</dbReference>